<name>A0A813DP81_POLGL</name>
<keyword evidence="1" id="KW-1133">Transmembrane helix</keyword>
<organism evidence="2 3">
    <name type="scientific">Polarella glacialis</name>
    <name type="common">Dinoflagellate</name>
    <dbReference type="NCBI Taxonomy" id="89957"/>
    <lineage>
        <taxon>Eukaryota</taxon>
        <taxon>Sar</taxon>
        <taxon>Alveolata</taxon>
        <taxon>Dinophyceae</taxon>
        <taxon>Suessiales</taxon>
        <taxon>Suessiaceae</taxon>
        <taxon>Polarella</taxon>
    </lineage>
</organism>
<evidence type="ECO:0000313" key="3">
    <source>
        <dbReference type="Proteomes" id="UP000654075"/>
    </source>
</evidence>
<dbReference type="Proteomes" id="UP000654075">
    <property type="component" value="Unassembled WGS sequence"/>
</dbReference>
<gene>
    <name evidence="2" type="ORF">PGLA1383_LOCUS6805</name>
</gene>
<proteinExistence type="predicted"/>
<sequence>PANALQRCQSIPVLALVVGPPAVILAAARSAHCLLLALPGLVWLCLPVCIWMAAEIHKLWLYWDGRIQFVEDWPALALVRSSLVVLTFAVSLGTLIFAVGCSILGFQEWDAKGSCPF</sequence>
<reference evidence="2" key="1">
    <citation type="submission" date="2021-02" db="EMBL/GenBank/DDBJ databases">
        <authorList>
            <person name="Dougan E. K."/>
            <person name="Rhodes N."/>
            <person name="Thang M."/>
            <person name="Chan C."/>
        </authorList>
    </citation>
    <scope>NUCLEOTIDE SEQUENCE</scope>
</reference>
<feature type="transmembrane region" description="Helical" evidence="1">
    <location>
        <begin position="35"/>
        <end position="54"/>
    </location>
</feature>
<feature type="transmembrane region" description="Helical" evidence="1">
    <location>
        <begin position="83"/>
        <end position="106"/>
    </location>
</feature>
<evidence type="ECO:0000256" key="1">
    <source>
        <dbReference type="SAM" id="Phobius"/>
    </source>
</evidence>
<keyword evidence="1" id="KW-0472">Membrane</keyword>
<accession>A0A813DP81</accession>
<feature type="transmembrane region" description="Helical" evidence="1">
    <location>
        <begin position="12"/>
        <end position="28"/>
    </location>
</feature>
<keyword evidence="3" id="KW-1185">Reference proteome</keyword>
<evidence type="ECO:0000313" key="2">
    <source>
        <dbReference type="EMBL" id="CAE8587986.1"/>
    </source>
</evidence>
<protein>
    <submittedName>
        <fullName evidence="2">Uncharacterized protein</fullName>
    </submittedName>
</protein>
<keyword evidence="1" id="KW-0812">Transmembrane</keyword>
<feature type="non-terminal residue" evidence="2">
    <location>
        <position position="1"/>
    </location>
</feature>
<dbReference type="AlphaFoldDB" id="A0A813DP81"/>
<dbReference type="EMBL" id="CAJNNV010002864">
    <property type="protein sequence ID" value="CAE8587986.1"/>
    <property type="molecule type" value="Genomic_DNA"/>
</dbReference>
<comment type="caution">
    <text evidence="2">The sequence shown here is derived from an EMBL/GenBank/DDBJ whole genome shotgun (WGS) entry which is preliminary data.</text>
</comment>